<gene>
    <name evidence="1" type="ORF">DLM77_11655</name>
</gene>
<organism evidence="1 2">
    <name type="scientific">Leptospira yasudae</name>
    <dbReference type="NCBI Taxonomy" id="2202201"/>
    <lineage>
        <taxon>Bacteria</taxon>
        <taxon>Pseudomonadati</taxon>
        <taxon>Spirochaetota</taxon>
        <taxon>Spirochaetia</taxon>
        <taxon>Leptospirales</taxon>
        <taxon>Leptospiraceae</taxon>
        <taxon>Leptospira</taxon>
    </lineage>
</organism>
<dbReference type="EMBL" id="QHCR01000005">
    <property type="protein sequence ID" value="RHX79543.1"/>
    <property type="molecule type" value="Genomic_DNA"/>
</dbReference>
<dbReference type="Proteomes" id="UP000285569">
    <property type="component" value="Unassembled WGS sequence"/>
</dbReference>
<reference evidence="2" key="1">
    <citation type="submission" date="2018-05" db="EMBL/GenBank/DDBJ databases">
        <title>Leptospira yasudae sp. nov. and Leptospira stimsonii sp. nov., two pathogenic species of the genus Leptospira isolated from environmental sources.</title>
        <authorList>
            <person name="Casanovas-Massana A."/>
            <person name="Hamond C."/>
            <person name="Santos L.A."/>
            <person name="Hacker K.P."/>
            <person name="Balassiano I."/>
            <person name="Medeiros M.A."/>
            <person name="Reis M.G."/>
            <person name="Ko A.I."/>
            <person name="Wunder E.A."/>
        </authorList>
    </citation>
    <scope>NUCLEOTIDE SEQUENCE [LARGE SCALE GENOMIC DNA]</scope>
    <source>
        <strain evidence="2">B21</strain>
    </source>
</reference>
<keyword evidence="2" id="KW-1185">Reference proteome</keyword>
<evidence type="ECO:0000313" key="1">
    <source>
        <dbReference type="EMBL" id="RHX79543.1"/>
    </source>
</evidence>
<dbReference type="RefSeq" id="WP_118956229.1">
    <property type="nucleotide sequence ID" value="NZ_QHCR01000005.1"/>
</dbReference>
<protein>
    <submittedName>
        <fullName evidence="1">Uncharacterized protein</fullName>
    </submittedName>
</protein>
<comment type="caution">
    <text evidence="1">The sequence shown here is derived from an EMBL/GenBank/DDBJ whole genome shotgun (WGS) entry which is preliminary data.</text>
</comment>
<reference evidence="1 2" key="2">
    <citation type="journal article" date="2020" name="Int. J. Syst. Evol. Microbiol.">
        <title>Leptospira yasudae sp. nov. and Leptospira stimsonii sp. nov., two new species of the pathogenic group isolated from environmental sources.</title>
        <authorList>
            <person name="Casanovas-Massana A."/>
            <person name="Hamond C."/>
            <person name="Santos L.A."/>
            <person name="de Oliveira D."/>
            <person name="Hacker K.P."/>
            <person name="Balassiano I."/>
            <person name="Costa F."/>
            <person name="Medeiros M.A."/>
            <person name="Reis M.G."/>
            <person name="Ko A.I."/>
            <person name="Wunder E.A."/>
        </authorList>
    </citation>
    <scope>NUCLEOTIDE SEQUENCE [LARGE SCALE GENOMIC DNA]</scope>
    <source>
        <strain evidence="1 2">B21</strain>
    </source>
</reference>
<dbReference type="Pfam" id="PF15566">
    <property type="entry name" value="Imm32"/>
    <property type="match status" value="1"/>
</dbReference>
<evidence type="ECO:0000313" key="2">
    <source>
        <dbReference type="Proteomes" id="UP000285569"/>
    </source>
</evidence>
<dbReference type="InterPro" id="IPR029083">
    <property type="entry name" value="Imm32"/>
</dbReference>
<sequence>MKNKSNLEKLIDQLRLLDQQSIVNYLETIHDKTDNHLRINGNREGLIHLATLILDLANRDFEGVHFHLDNVVFDKCEMPLKSRMGILN</sequence>
<name>A0ABX9M2L7_9LEPT</name>
<accession>A0ABX9M2L7</accession>
<proteinExistence type="predicted"/>